<keyword evidence="4" id="KW-0418">Kinase</keyword>
<evidence type="ECO:0000259" key="3">
    <source>
        <dbReference type="PROSITE" id="PS50011"/>
    </source>
</evidence>
<dbReference type="InterPro" id="IPR011009">
    <property type="entry name" value="Kinase-like_dom_sf"/>
</dbReference>
<feature type="compositionally biased region" description="Low complexity" evidence="2">
    <location>
        <begin position="603"/>
        <end position="617"/>
    </location>
</feature>
<name>A0AAW0AB39_9AGAR</name>
<evidence type="ECO:0000256" key="1">
    <source>
        <dbReference type="PROSITE-ProRule" id="PRU10141"/>
    </source>
</evidence>
<gene>
    <name evidence="4" type="ORF">R3P38DRAFT_3214262</name>
</gene>
<reference evidence="4 5" key="1">
    <citation type="journal article" date="2024" name="J Genomics">
        <title>Draft genome sequencing and assembly of Favolaschia claudopus CIRM-BRFM 2984 isolated from oak limbs.</title>
        <authorList>
            <person name="Navarro D."/>
            <person name="Drula E."/>
            <person name="Chaduli D."/>
            <person name="Cazenave R."/>
            <person name="Ahrendt S."/>
            <person name="Wang J."/>
            <person name="Lipzen A."/>
            <person name="Daum C."/>
            <person name="Barry K."/>
            <person name="Grigoriev I.V."/>
            <person name="Favel A."/>
            <person name="Rosso M.N."/>
            <person name="Martin F."/>
        </authorList>
    </citation>
    <scope>NUCLEOTIDE SEQUENCE [LARGE SCALE GENOMIC DNA]</scope>
    <source>
        <strain evidence="4 5">CIRM-BRFM 2984</strain>
    </source>
</reference>
<evidence type="ECO:0000256" key="2">
    <source>
        <dbReference type="SAM" id="MobiDB-lite"/>
    </source>
</evidence>
<organism evidence="4 5">
    <name type="scientific">Favolaschia claudopus</name>
    <dbReference type="NCBI Taxonomy" id="2862362"/>
    <lineage>
        <taxon>Eukaryota</taxon>
        <taxon>Fungi</taxon>
        <taxon>Dikarya</taxon>
        <taxon>Basidiomycota</taxon>
        <taxon>Agaricomycotina</taxon>
        <taxon>Agaricomycetes</taxon>
        <taxon>Agaricomycetidae</taxon>
        <taxon>Agaricales</taxon>
        <taxon>Marasmiineae</taxon>
        <taxon>Mycenaceae</taxon>
        <taxon>Favolaschia</taxon>
    </lineage>
</organism>
<evidence type="ECO:0000313" key="5">
    <source>
        <dbReference type="Proteomes" id="UP001362999"/>
    </source>
</evidence>
<feature type="compositionally biased region" description="Low complexity" evidence="2">
    <location>
        <begin position="291"/>
        <end position="313"/>
    </location>
</feature>
<accession>A0AAW0AB39</accession>
<feature type="region of interest" description="Disordered" evidence="2">
    <location>
        <begin position="492"/>
        <end position="617"/>
    </location>
</feature>
<keyword evidence="5" id="KW-1185">Reference proteome</keyword>
<dbReference type="GO" id="GO:0005524">
    <property type="term" value="F:ATP binding"/>
    <property type="evidence" value="ECO:0007669"/>
    <property type="project" value="UniProtKB-UniRule"/>
</dbReference>
<dbReference type="SUPFAM" id="SSF56112">
    <property type="entry name" value="Protein kinase-like (PK-like)"/>
    <property type="match status" value="1"/>
</dbReference>
<evidence type="ECO:0000313" key="4">
    <source>
        <dbReference type="EMBL" id="KAK7006212.1"/>
    </source>
</evidence>
<dbReference type="GO" id="GO:0005737">
    <property type="term" value="C:cytoplasm"/>
    <property type="evidence" value="ECO:0007669"/>
    <property type="project" value="TreeGrafter"/>
</dbReference>
<feature type="binding site" evidence="1">
    <location>
        <position position="90"/>
    </location>
    <ligand>
        <name>ATP</name>
        <dbReference type="ChEBI" id="CHEBI:30616"/>
    </ligand>
</feature>
<keyword evidence="4" id="KW-0808">Transferase</keyword>
<dbReference type="PANTHER" id="PTHR44167">
    <property type="entry name" value="OVARIAN-SPECIFIC SERINE/THREONINE-PROTEIN KINASE LOK-RELATED"/>
    <property type="match status" value="1"/>
</dbReference>
<dbReference type="Proteomes" id="UP001362999">
    <property type="component" value="Unassembled WGS sequence"/>
</dbReference>
<dbReference type="InterPro" id="IPR000719">
    <property type="entry name" value="Prot_kinase_dom"/>
</dbReference>
<dbReference type="Gene3D" id="1.10.510.10">
    <property type="entry name" value="Transferase(Phosphotransferase) domain 1"/>
    <property type="match status" value="1"/>
</dbReference>
<dbReference type="GO" id="GO:0005634">
    <property type="term" value="C:nucleus"/>
    <property type="evidence" value="ECO:0007669"/>
    <property type="project" value="TreeGrafter"/>
</dbReference>
<dbReference type="GO" id="GO:0044773">
    <property type="term" value="P:mitotic DNA damage checkpoint signaling"/>
    <property type="evidence" value="ECO:0007669"/>
    <property type="project" value="TreeGrafter"/>
</dbReference>
<sequence>MDQPSPEPVEPPVDLAVLQLQIDSIEPGPDSVVEQLLQPTPPMDRPPPSKSRTARKKNEFISIRRQLGKGHNAVVYLVDYNTDPVPRAMKKIPRNNKRTENLNRLRANNPLRAASSAGIPRTTDGPSAVVDRRGTEEAKIRREIAIMKKCDHPNIIKFFAFVDDKMDANICLIMEYMEGGELQWQTGEGKPYLTLDQTRRVMRDVVLGLQYLHEQGIIHRDIKPSNIMWTADRTHVKIGDFGVAHFVQARGPRPVGAPADDDYNFDGESDLLPRHAGTPAFLAPEITPGFSPSTSTSALPLSSTSPPQPASSAERVGPSVDLWALGVTLFGMLFGSIPFSPDEEATHAGQVAAEASLYRVIREEPWAIPQGVMTVCANAVPIEEGKLKVKKDWRGKEKEKEKDGSGNARQVLELMGGLLEKDVSRRWEIEKIKSVPWLLYDIQRRDEWQAATTPRITVSATDEKYAILEPKVKWNFRLGLGRRFSNLFRSGTERDREREAAGEGPVRSAPSGLPRRKGKERARERDPGRKRDGGVSRQKSRARSVDTARATPPLPAPPPVAKPDPAASSSRTLPVRMLRGAGEKDPRRGFFRWGSSPPPVPTPSTAVPTPTTSTSPSTSFVIDEAAVGMKKTRLGRGIVLDASAPLGRYSADVLARHGGDPYSTEGRASTGGSAGGSEDWSGEGDMYAAGKGMIVGAVSVASPVSARMGLDPDDDEEHDPYEYEYDSAEDEDDGEEDERGDGRGQVYDNTSSGESDEEQGGAPIEFRGARKRTEPTNHAPDADADET</sequence>
<dbReference type="GO" id="GO:0004674">
    <property type="term" value="F:protein serine/threonine kinase activity"/>
    <property type="evidence" value="ECO:0007669"/>
    <property type="project" value="TreeGrafter"/>
</dbReference>
<feature type="compositionally biased region" description="Pro residues" evidence="2">
    <location>
        <begin position="39"/>
        <end position="49"/>
    </location>
</feature>
<keyword evidence="1" id="KW-0067">ATP-binding</keyword>
<feature type="region of interest" description="Disordered" evidence="2">
    <location>
        <begin position="660"/>
        <end position="681"/>
    </location>
</feature>
<comment type="caution">
    <text evidence="4">The sequence shown here is derived from an EMBL/GenBank/DDBJ whole genome shotgun (WGS) entry which is preliminary data.</text>
</comment>
<keyword evidence="1" id="KW-0547">Nucleotide-binding</keyword>
<feature type="compositionally biased region" description="Acidic residues" evidence="2">
    <location>
        <begin position="711"/>
        <end position="739"/>
    </location>
</feature>
<feature type="compositionally biased region" description="Basic and acidic residues" evidence="2">
    <location>
        <begin position="492"/>
        <end position="501"/>
    </location>
</feature>
<feature type="region of interest" description="Disordered" evidence="2">
    <location>
        <begin position="705"/>
        <end position="787"/>
    </location>
</feature>
<feature type="region of interest" description="Disordered" evidence="2">
    <location>
        <begin position="283"/>
        <end position="315"/>
    </location>
</feature>
<feature type="domain" description="Protein kinase" evidence="3">
    <location>
        <begin position="61"/>
        <end position="438"/>
    </location>
</feature>
<dbReference type="SMART" id="SM00220">
    <property type="entry name" value="S_TKc"/>
    <property type="match status" value="1"/>
</dbReference>
<dbReference type="EMBL" id="JAWWNJ010000076">
    <property type="protein sequence ID" value="KAK7006212.1"/>
    <property type="molecule type" value="Genomic_DNA"/>
</dbReference>
<feature type="region of interest" description="Disordered" evidence="2">
    <location>
        <begin position="115"/>
        <end position="134"/>
    </location>
</feature>
<dbReference type="PROSITE" id="PS00107">
    <property type="entry name" value="PROTEIN_KINASE_ATP"/>
    <property type="match status" value="1"/>
</dbReference>
<dbReference type="AlphaFoldDB" id="A0AAW0AB39"/>
<dbReference type="Pfam" id="PF00069">
    <property type="entry name" value="Pkinase"/>
    <property type="match status" value="1"/>
</dbReference>
<feature type="compositionally biased region" description="Pro residues" evidence="2">
    <location>
        <begin position="552"/>
        <end position="562"/>
    </location>
</feature>
<feature type="region of interest" description="Disordered" evidence="2">
    <location>
        <begin position="27"/>
        <end position="57"/>
    </location>
</feature>
<proteinExistence type="predicted"/>
<dbReference type="Gene3D" id="3.30.200.20">
    <property type="entry name" value="Phosphorylase Kinase, domain 1"/>
    <property type="match status" value="1"/>
</dbReference>
<feature type="compositionally biased region" description="Basic and acidic residues" evidence="2">
    <location>
        <begin position="521"/>
        <end position="534"/>
    </location>
</feature>
<dbReference type="PANTHER" id="PTHR44167:SF18">
    <property type="entry name" value="PROTEIN KINASE DOMAIN-CONTAINING PROTEIN"/>
    <property type="match status" value="1"/>
</dbReference>
<dbReference type="PROSITE" id="PS50011">
    <property type="entry name" value="PROTEIN_KINASE_DOM"/>
    <property type="match status" value="1"/>
</dbReference>
<dbReference type="InterPro" id="IPR017441">
    <property type="entry name" value="Protein_kinase_ATP_BS"/>
</dbReference>
<protein>
    <submittedName>
        <fullName evidence="4">Other/CAMKK/ELM protein kinase</fullName>
    </submittedName>
</protein>